<protein>
    <recommendedName>
        <fullName evidence="2">Fungal-type protein kinase domain-containing protein</fullName>
    </recommendedName>
</protein>
<reference evidence="3 4" key="1">
    <citation type="journal article" date="2019" name="Nat. Ecol. Evol.">
        <title>Megaphylogeny resolves global patterns of mushroom evolution.</title>
        <authorList>
            <person name="Varga T."/>
            <person name="Krizsan K."/>
            <person name="Foldi C."/>
            <person name="Dima B."/>
            <person name="Sanchez-Garcia M."/>
            <person name="Sanchez-Ramirez S."/>
            <person name="Szollosi G.J."/>
            <person name="Szarkandi J.G."/>
            <person name="Papp V."/>
            <person name="Albert L."/>
            <person name="Andreopoulos W."/>
            <person name="Angelini C."/>
            <person name="Antonin V."/>
            <person name="Barry K.W."/>
            <person name="Bougher N.L."/>
            <person name="Buchanan P."/>
            <person name="Buyck B."/>
            <person name="Bense V."/>
            <person name="Catcheside P."/>
            <person name="Chovatia M."/>
            <person name="Cooper J."/>
            <person name="Damon W."/>
            <person name="Desjardin D."/>
            <person name="Finy P."/>
            <person name="Geml J."/>
            <person name="Haridas S."/>
            <person name="Hughes K."/>
            <person name="Justo A."/>
            <person name="Karasinski D."/>
            <person name="Kautmanova I."/>
            <person name="Kiss B."/>
            <person name="Kocsube S."/>
            <person name="Kotiranta H."/>
            <person name="LaButti K.M."/>
            <person name="Lechner B.E."/>
            <person name="Liimatainen K."/>
            <person name="Lipzen A."/>
            <person name="Lukacs Z."/>
            <person name="Mihaltcheva S."/>
            <person name="Morgado L.N."/>
            <person name="Niskanen T."/>
            <person name="Noordeloos M.E."/>
            <person name="Ohm R.A."/>
            <person name="Ortiz-Santana B."/>
            <person name="Ovrebo C."/>
            <person name="Racz N."/>
            <person name="Riley R."/>
            <person name="Savchenko A."/>
            <person name="Shiryaev A."/>
            <person name="Soop K."/>
            <person name="Spirin V."/>
            <person name="Szebenyi C."/>
            <person name="Tomsovsky M."/>
            <person name="Tulloss R.E."/>
            <person name="Uehling J."/>
            <person name="Grigoriev I.V."/>
            <person name="Vagvolgyi C."/>
            <person name="Papp T."/>
            <person name="Martin F.M."/>
            <person name="Miettinen O."/>
            <person name="Hibbett D.S."/>
            <person name="Nagy L.G."/>
        </authorList>
    </citation>
    <scope>NUCLEOTIDE SEQUENCE [LARGE SCALE GENOMIC DNA]</scope>
    <source>
        <strain evidence="3 4">HHB13444</strain>
    </source>
</reference>
<feature type="domain" description="Fungal-type protein kinase" evidence="2">
    <location>
        <begin position="182"/>
        <end position="612"/>
    </location>
</feature>
<dbReference type="PROSITE" id="PS00109">
    <property type="entry name" value="PROTEIN_KINASE_TYR"/>
    <property type="match status" value="1"/>
</dbReference>
<dbReference type="EMBL" id="ML211023">
    <property type="protein sequence ID" value="TFK91322.1"/>
    <property type="molecule type" value="Genomic_DNA"/>
</dbReference>
<dbReference type="PANTHER" id="PTHR38248">
    <property type="entry name" value="FUNK1 6"/>
    <property type="match status" value="1"/>
</dbReference>
<dbReference type="SUPFAM" id="SSF56112">
    <property type="entry name" value="Protein kinase-like (PK-like)"/>
    <property type="match status" value="1"/>
</dbReference>
<dbReference type="GO" id="GO:0004672">
    <property type="term" value="F:protein kinase activity"/>
    <property type="evidence" value="ECO:0007669"/>
    <property type="project" value="InterPro"/>
</dbReference>
<evidence type="ECO:0000313" key="3">
    <source>
        <dbReference type="EMBL" id="TFK91322.1"/>
    </source>
</evidence>
<feature type="region of interest" description="Disordered" evidence="1">
    <location>
        <begin position="550"/>
        <end position="571"/>
    </location>
</feature>
<evidence type="ECO:0000313" key="4">
    <source>
        <dbReference type="Proteomes" id="UP000308197"/>
    </source>
</evidence>
<dbReference type="Proteomes" id="UP000308197">
    <property type="component" value="Unassembled WGS sequence"/>
</dbReference>
<dbReference type="Gene3D" id="1.10.510.10">
    <property type="entry name" value="Transferase(Phosphotransferase) domain 1"/>
    <property type="match status" value="1"/>
</dbReference>
<name>A0A5C3PPN9_9APHY</name>
<evidence type="ECO:0000256" key="1">
    <source>
        <dbReference type="SAM" id="MobiDB-lite"/>
    </source>
</evidence>
<evidence type="ECO:0000259" key="2">
    <source>
        <dbReference type="Pfam" id="PF17667"/>
    </source>
</evidence>
<dbReference type="InterPro" id="IPR040976">
    <property type="entry name" value="Pkinase_fungal"/>
</dbReference>
<dbReference type="Pfam" id="PF17667">
    <property type="entry name" value="Pkinase_fungal"/>
    <property type="match status" value="1"/>
</dbReference>
<keyword evidence="4" id="KW-1185">Reference proteome</keyword>
<accession>A0A5C3PPN9</accession>
<dbReference type="InParanoid" id="A0A5C3PPN9"/>
<dbReference type="STRING" id="1314778.A0A5C3PPN9"/>
<organism evidence="3 4">
    <name type="scientific">Polyporus arcularius HHB13444</name>
    <dbReference type="NCBI Taxonomy" id="1314778"/>
    <lineage>
        <taxon>Eukaryota</taxon>
        <taxon>Fungi</taxon>
        <taxon>Dikarya</taxon>
        <taxon>Basidiomycota</taxon>
        <taxon>Agaricomycotina</taxon>
        <taxon>Agaricomycetes</taxon>
        <taxon>Polyporales</taxon>
        <taxon>Polyporaceae</taxon>
        <taxon>Polyporus</taxon>
    </lineage>
</organism>
<dbReference type="InterPro" id="IPR011009">
    <property type="entry name" value="Kinase-like_dom_sf"/>
</dbReference>
<proteinExistence type="predicted"/>
<dbReference type="AlphaFoldDB" id="A0A5C3PPN9"/>
<dbReference type="InterPro" id="IPR008266">
    <property type="entry name" value="Tyr_kinase_AS"/>
</dbReference>
<gene>
    <name evidence="3" type="ORF">K466DRAFT_660171</name>
</gene>
<sequence length="742" mass="82137">MEWPTDPSPFIARAPQIDIWTATSTETGGIRADLKKAALDRVLYNQREVLDRLLVPSAPGAVSNDGVIITRIVGALWTKCAANISKLRQIVAQAKAGGDKDTCEKDMYPHLNQIFLTIEATCASEGRQRPYYRQLLLFSSRSLLADDPLVPGSFPTSPDFPIVEVPPPRSPGTVTDVYDIATRPPRWRHCPAFLEVKSSPADSPIPSRNPSVQDTLAQGADYARAILSSRPFQLHVYGVFVTGLSLCVGMFDRRGILLSPEFDMFSDSGIRDMVAIILRLTWDMSPVDLGHDPTVTLLPNHTYYDLEYPRFLVKMSLHSTAATWKTFGLPLWSSYSLFGRGTSVWRAVSGSHVVPQILKNSWRPASRRGEIEIYDKIKATLGDAVFKGIATVHAAGGDVYYEPGQRVTVAHLRRGLAPHDFVDAVLHRVALNEWGKPIWRYRSPSQFMSAILSALSASEELSRHKILHRDISAGNVLIKVLPLYHSQIVMKTDEETGQQTRTVREWIEEMDLDTNEGFLIDFEFASFAEYPTEVVPQPILVPGHAFPEASSRGKHPQFQDEPVISPDKESGDGITGTTVFMAAALLRALRSDLKITHTFAHDAESFGYVILYSLYKHASEDPQGASASLLAEFKEFFSAKDVAGLLGNRGTLFATGPERAIPHLLAYLEGDAALTMCAVMTFNFLQNMYQEVEVSTNPLVMRSAVFVRSPDAVPFDEMYPRWIEGLREAAREAAGGQGSAPQ</sequence>
<dbReference type="PANTHER" id="PTHR38248:SF2">
    <property type="entry name" value="FUNK1 11"/>
    <property type="match status" value="1"/>
</dbReference>